<sequence>MTSKDGGSGGFLAFRRKKVPSNRRPAGSYNERRRSDDVMKVRNSRAMISKSGTAGHNTSKRRIAKTGPQEVHWYPFYVAVFHDPPDNYYANVSKEELWWSRDFLEQRLFESFAGQMMDEEDREHKHRLLQMGQDVVIRRSHESSVTSVTDDVTDVPEGDDLMNPQLTLVVGSSEQDLGDARPKCSSTFADDDFVTHDHDKEREEGNCAEHDNISNVKRIGGASAKCVNSLEKNEEDSDANADVAGLEKIDASEQTNIPTSNQTQQREIELAEHERSILEQTQAYVRRYNELVEKGENVSGMMTPKEVISAAQKVLQSSISHQSYQNDLRPQSGSDEVMTENEQKILAHTRAYVEQYNELARIGMNLQGMMTPEEAIVAAQGLLGGANPVTAVKQQQQISMGEDFSPQMQHSGTRTENHAHGPVSPRSLNRQTLPGPPITHFSFNHLPRNSPITRIHHPFSSFDTARMRGVLGGPPNGPNVIHDSQTSVQRNDAVAVGQSNEAARVSLDSSTTSSKGHPLHGGRVYNPLDSRSWRRSNANIPPSLKRGTKSHSPYKVRWSRECITFVGAPIYVIFDPREMWWTGPELHYIDMENQHELEMRETAYVFDQECEMVFDRIIYECQALQDRRNNPLRDLSALGNAAYLRKFITPGLVQGLLNGHRGLELGGLEGRREKTVEQYRIVFDYIDCNFNKADSLVKKNRQESGLADAASDATLCDRVFAYMMGLADEMIIFGFDL</sequence>
<feature type="region of interest" description="Disordered" evidence="1">
    <location>
        <begin position="1"/>
        <end position="38"/>
    </location>
</feature>
<dbReference type="EMBL" id="BDSP01000146">
    <property type="protein sequence ID" value="GAX20260.1"/>
    <property type="molecule type" value="Genomic_DNA"/>
</dbReference>
<organism evidence="2 3">
    <name type="scientific">Fistulifera solaris</name>
    <name type="common">Oleaginous diatom</name>
    <dbReference type="NCBI Taxonomy" id="1519565"/>
    <lineage>
        <taxon>Eukaryota</taxon>
        <taxon>Sar</taxon>
        <taxon>Stramenopiles</taxon>
        <taxon>Ochrophyta</taxon>
        <taxon>Bacillariophyta</taxon>
        <taxon>Bacillariophyceae</taxon>
        <taxon>Bacillariophycidae</taxon>
        <taxon>Naviculales</taxon>
        <taxon>Naviculaceae</taxon>
        <taxon>Fistulifera</taxon>
    </lineage>
</organism>
<evidence type="ECO:0000256" key="1">
    <source>
        <dbReference type="SAM" id="MobiDB-lite"/>
    </source>
</evidence>
<keyword evidence="3" id="KW-1185">Reference proteome</keyword>
<feature type="compositionally biased region" description="Gly residues" evidence="1">
    <location>
        <begin position="1"/>
        <end position="10"/>
    </location>
</feature>
<feature type="compositionally biased region" description="Acidic residues" evidence="1">
    <location>
        <begin position="151"/>
        <end position="160"/>
    </location>
</feature>
<reference evidence="2 3" key="1">
    <citation type="journal article" date="2015" name="Plant Cell">
        <title>Oil accumulation by the oleaginous diatom Fistulifera solaris as revealed by the genome and transcriptome.</title>
        <authorList>
            <person name="Tanaka T."/>
            <person name="Maeda Y."/>
            <person name="Veluchamy A."/>
            <person name="Tanaka M."/>
            <person name="Abida H."/>
            <person name="Marechal E."/>
            <person name="Bowler C."/>
            <person name="Muto M."/>
            <person name="Sunaga Y."/>
            <person name="Tanaka M."/>
            <person name="Yoshino T."/>
            <person name="Taniguchi T."/>
            <person name="Fukuda Y."/>
            <person name="Nemoto M."/>
            <person name="Matsumoto M."/>
            <person name="Wong P.S."/>
            <person name="Aburatani S."/>
            <person name="Fujibuchi W."/>
        </authorList>
    </citation>
    <scope>NUCLEOTIDE SEQUENCE [LARGE SCALE GENOMIC DNA]</scope>
    <source>
        <strain evidence="2 3">JPCC DA0580</strain>
    </source>
</reference>
<comment type="caution">
    <text evidence="2">The sequence shown here is derived from an EMBL/GenBank/DDBJ whole genome shotgun (WGS) entry which is preliminary data.</text>
</comment>
<dbReference type="InParanoid" id="A0A1Z5K1U7"/>
<dbReference type="Proteomes" id="UP000198406">
    <property type="component" value="Unassembled WGS sequence"/>
</dbReference>
<dbReference type="AlphaFoldDB" id="A0A1Z5K1U7"/>
<evidence type="ECO:0000313" key="2">
    <source>
        <dbReference type="EMBL" id="GAX20260.1"/>
    </source>
</evidence>
<feature type="region of interest" description="Disordered" evidence="1">
    <location>
        <begin position="508"/>
        <end position="532"/>
    </location>
</feature>
<feature type="region of interest" description="Disordered" evidence="1">
    <location>
        <begin position="404"/>
        <end position="430"/>
    </location>
</feature>
<protein>
    <submittedName>
        <fullName evidence="2">Uncharacterized protein</fullName>
    </submittedName>
</protein>
<accession>A0A1Z5K1U7</accession>
<feature type="region of interest" description="Disordered" evidence="1">
    <location>
        <begin position="141"/>
        <end position="160"/>
    </location>
</feature>
<name>A0A1Z5K1U7_FISSO</name>
<proteinExistence type="predicted"/>
<evidence type="ECO:0000313" key="3">
    <source>
        <dbReference type="Proteomes" id="UP000198406"/>
    </source>
</evidence>
<gene>
    <name evidence="2" type="ORF">FisN_6Hh211</name>
</gene>